<accession>A0A8S4GAZ7</accession>
<comment type="caution">
    <text evidence="1">The sequence shown here is derived from an EMBL/GenBank/DDBJ whole genome shotgun (WGS) entry which is preliminary data.</text>
</comment>
<organism evidence="1 2">
    <name type="scientific">Plutella xylostella</name>
    <name type="common">Diamondback moth</name>
    <name type="synonym">Plutella maculipennis</name>
    <dbReference type="NCBI Taxonomy" id="51655"/>
    <lineage>
        <taxon>Eukaryota</taxon>
        <taxon>Metazoa</taxon>
        <taxon>Ecdysozoa</taxon>
        <taxon>Arthropoda</taxon>
        <taxon>Hexapoda</taxon>
        <taxon>Insecta</taxon>
        <taxon>Pterygota</taxon>
        <taxon>Neoptera</taxon>
        <taxon>Endopterygota</taxon>
        <taxon>Lepidoptera</taxon>
        <taxon>Glossata</taxon>
        <taxon>Ditrysia</taxon>
        <taxon>Yponomeutoidea</taxon>
        <taxon>Plutellidae</taxon>
        <taxon>Plutella</taxon>
    </lineage>
</organism>
<gene>
    <name evidence="1" type="ORF">PLXY2_LOCUS16069</name>
</gene>
<sequence length="33" mass="3757">MAKKLEVLPQLMSDVNDMKSKMDDVIRAVNLHS</sequence>
<name>A0A8S4GAZ7_PLUXY</name>
<proteinExistence type="predicted"/>
<feature type="non-terminal residue" evidence="1">
    <location>
        <position position="33"/>
    </location>
</feature>
<dbReference type="AlphaFoldDB" id="A0A8S4GAZ7"/>
<keyword evidence="2" id="KW-1185">Reference proteome</keyword>
<evidence type="ECO:0000313" key="2">
    <source>
        <dbReference type="Proteomes" id="UP000653454"/>
    </source>
</evidence>
<reference evidence="1" key="1">
    <citation type="submission" date="2020-11" db="EMBL/GenBank/DDBJ databases">
        <authorList>
            <person name="Whiteford S."/>
        </authorList>
    </citation>
    <scope>NUCLEOTIDE SEQUENCE</scope>
</reference>
<evidence type="ECO:0000313" key="1">
    <source>
        <dbReference type="EMBL" id="CAG9137816.1"/>
    </source>
</evidence>
<dbReference type="EMBL" id="CAJHNJ030000420">
    <property type="protein sequence ID" value="CAG9137816.1"/>
    <property type="molecule type" value="Genomic_DNA"/>
</dbReference>
<dbReference type="Proteomes" id="UP000653454">
    <property type="component" value="Unassembled WGS sequence"/>
</dbReference>
<protein>
    <submittedName>
        <fullName evidence="1">(diamondback moth) hypothetical protein</fullName>
    </submittedName>
</protein>